<dbReference type="PANTHER" id="PTHR33607:SF2">
    <property type="entry name" value="ENDONUCLEASE-1"/>
    <property type="match status" value="1"/>
</dbReference>
<evidence type="ECO:0000313" key="5">
    <source>
        <dbReference type="Proteomes" id="UP000006810"/>
    </source>
</evidence>
<reference evidence="4 5" key="1">
    <citation type="journal article" date="2009" name="Curr. Microbiol.">
        <title>Molecular cloning and expression of a novel cholinephosphotransferase involved in glycoglycerophospholipid biosynthesis of Mycoplasma fermentans.</title>
        <authorList>
            <person name="Ishida N."/>
            <person name="Irikura D."/>
            <person name="Matsuda K."/>
            <person name="Sato S."/>
            <person name="Asano K."/>
        </authorList>
    </citation>
    <scope>NUCLEOTIDE SEQUENCE [LARGE SCALE GENOMIC DNA]</scope>
    <source>
        <strain evidence="5">ATCC 19989 / NBRC 14854 / NCTC 10117 / PG18</strain>
    </source>
</reference>
<dbReference type="Proteomes" id="UP000006810">
    <property type="component" value="Chromosome"/>
</dbReference>
<proteinExistence type="predicted"/>
<keyword evidence="3" id="KW-0472">Membrane</keyword>
<keyword evidence="2" id="KW-0378">Hydrolase</keyword>
<dbReference type="InterPro" id="IPR044925">
    <property type="entry name" value="His-Me_finger_sf"/>
</dbReference>
<name>C4XEN2_MYCFP</name>
<keyword evidence="3" id="KW-0812">Transmembrane</keyword>
<dbReference type="InterPro" id="IPR007346">
    <property type="entry name" value="Endonuclease-I"/>
</dbReference>
<dbReference type="EMBL" id="AP009608">
    <property type="protein sequence ID" value="BAH69604.1"/>
    <property type="molecule type" value="Genomic_DNA"/>
</dbReference>
<keyword evidence="5" id="KW-1185">Reference proteome</keyword>
<dbReference type="PANTHER" id="PTHR33607">
    <property type="entry name" value="ENDONUCLEASE-1"/>
    <property type="match status" value="1"/>
</dbReference>
<keyword evidence="1" id="KW-0540">Nuclease</keyword>
<sequence>MAINFIREVQMTRKTKIGILIGTNIIVTAGLITALAIAPTRNNSNHSNSGTTTSETRKIEVKAKVSVDLSKKIDQLSNPSTEWFDFNGKAIQERVVKLTGKYDSKTQILTLEFELLDTKTSKSQHFTAQIKVENSVGGGTSTSETRKIEVKAKASVDLSKKIDQLSNPSTEWFDFNGKSSQERVTNLIGKYDSKTQILTLEFDLLDIKTSKSQHFTAQIKVENSGGGGTTTGDYVYDKSNNYYSSLEGLRGVDLFNALLNLQKQKRSKLTNYADLVNRIYRNAFIDKYFEKDNTILDVYSENPNGKDPYVFKVDEYDGRGGKSTGKSYGNGEGSMFNREHMIPQSWFNKDEATRCDAHFVWPTDKNVNAWRGNDPHDNISSPSWTSLNGTKGKDGVGCEPIDYFKGDIARAYFYFNVTHHNGTHNKGERVYTSTFPFFVKHYLDVYSKWATNDQVDLIEIDRNNKLDEIYGGLRNPFIDYPDLIELIWGNDTTKKFENRGVIVSVKTP</sequence>
<evidence type="ECO:0000256" key="1">
    <source>
        <dbReference type="ARBA" id="ARBA00022722"/>
    </source>
</evidence>
<dbReference type="GO" id="GO:0004518">
    <property type="term" value="F:nuclease activity"/>
    <property type="evidence" value="ECO:0007669"/>
    <property type="project" value="UniProtKB-KW"/>
</dbReference>
<dbReference type="GO" id="GO:0016787">
    <property type="term" value="F:hydrolase activity"/>
    <property type="evidence" value="ECO:0007669"/>
    <property type="project" value="UniProtKB-KW"/>
</dbReference>
<evidence type="ECO:0000256" key="2">
    <source>
        <dbReference type="ARBA" id="ARBA00022801"/>
    </source>
</evidence>
<dbReference type="KEGG" id="mfp:MBIO_0339"/>
<dbReference type="PATRIC" id="fig|496833.3.peg.768"/>
<organism evidence="4 5">
    <name type="scientific">Mycoplasmopsis fermentans (strain ATCC 19989 / NBRC 14854 / NCTC 10117 / PG18)</name>
    <name type="common">Mycoplasma fermentans</name>
    <dbReference type="NCBI Taxonomy" id="496833"/>
    <lineage>
        <taxon>Bacteria</taxon>
        <taxon>Bacillati</taxon>
        <taxon>Mycoplasmatota</taxon>
        <taxon>Mycoplasmoidales</taxon>
        <taxon>Metamycoplasmataceae</taxon>
        <taxon>Mycoplasmopsis</taxon>
    </lineage>
</organism>
<feature type="transmembrane region" description="Helical" evidence="3">
    <location>
        <begin position="17"/>
        <end position="38"/>
    </location>
</feature>
<protein>
    <submittedName>
        <fullName evidence="4">Uncharacterized protein</fullName>
    </submittedName>
</protein>
<gene>
    <name evidence="4" type="ordered locus">MBIO_0339</name>
</gene>
<accession>C4XEN2</accession>
<evidence type="ECO:0000256" key="3">
    <source>
        <dbReference type="SAM" id="Phobius"/>
    </source>
</evidence>
<dbReference type="AlphaFoldDB" id="C4XEN2"/>
<dbReference type="HOGENOM" id="CLU_547272_0_0_14"/>
<dbReference type="SUPFAM" id="SSF54060">
    <property type="entry name" value="His-Me finger endonucleases"/>
    <property type="match status" value="1"/>
</dbReference>
<keyword evidence="3" id="KW-1133">Transmembrane helix</keyword>
<evidence type="ECO:0000313" key="4">
    <source>
        <dbReference type="EMBL" id="BAH69604.1"/>
    </source>
</evidence>
<dbReference type="Pfam" id="PF04231">
    <property type="entry name" value="Endonuclease_1"/>
    <property type="match status" value="1"/>
</dbReference>
<dbReference type="eggNOG" id="COG2356">
    <property type="taxonomic scope" value="Bacteria"/>
</dbReference>